<dbReference type="PANTHER" id="PTHR33198">
    <property type="entry name" value="ANK_REP_REGION DOMAIN-CONTAINING PROTEIN-RELATED"/>
    <property type="match status" value="1"/>
</dbReference>
<evidence type="ECO:0000313" key="1">
    <source>
        <dbReference type="EMBL" id="CAI5797507.1"/>
    </source>
</evidence>
<protein>
    <submittedName>
        <fullName evidence="1">Uncharacterized protein</fullName>
    </submittedName>
</protein>
<organism evidence="1 2">
    <name type="scientific">Podarcis lilfordi</name>
    <name type="common">Lilford's wall lizard</name>
    <dbReference type="NCBI Taxonomy" id="74358"/>
    <lineage>
        <taxon>Eukaryota</taxon>
        <taxon>Metazoa</taxon>
        <taxon>Chordata</taxon>
        <taxon>Craniata</taxon>
        <taxon>Vertebrata</taxon>
        <taxon>Euteleostomi</taxon>
        <taxon>Lepidosauria</taxon>
        <taxon>Squamata</taxon>
        <taxon>Bifurcata</taxon>
        <taxon>Unidentata</taxon>
        <taxon>Episquamata</taxon>
        <taxon>Laterata</taxon>
        <taxon>Lacertibaenia</taxon>
        <taxon>Lacertidae</taxon>
        <taxon>Podarcis</taxon>
    </lineage>
</organism>
<sequence length="174" mass="19653">MASLVPLPPFVPASESWDSYLAWFDCYLQANKLTEVSQERGLFLSLCGPEVFETARALVAPVAVQAAPWDTIQEKLHNHYAPKPSKIVARHAFYHWNQAAMHCEFRDLDDALMDRIVCGVRDIHLQRCLLAKPDLTLQKAIEEAVASEAANLSTQEIRTATLWYWPSAIQQGFI</sequence>
<proteinExistence type="predicted"/>
<accession>A0AA35LJQ4</accession>
<gene>
    <name evidence="1" type="ORF">PODLI_1B015881</name>
</gene>
<keyword evidence="2" id="KW-1185">Reference proteome</keyword>
<name>A0AA35LJQ4_9SAUR</name>
<reference evidence="1" key="1">
    <citation type="submission" date="2022-12" db="EMBL/GenBank/DDBJ databases">
        <authorList>
            <person name="Alioto T."/>
            <person name="Alioto T."/>
            <person name="Gomez Garrido J."/>
        </authorList>
    </citation>
    <scope>NUCLEOTIDE SEQUENCE</scope>
</reference>
<dbReference type="Proteomes" id="UP001178461">
    <property type="component" value="Chromosome 16"/>
</dbReference>
<dbReference type="EMBL" id="OX395143">
    <property type="protein sequence ID" value="CAI5797507.1"/>
    <property type="molecule type" value="Genomic_DNA"/>
</dbReference>
<dbReference type="AlphaFoldDB" id="A0AA35LJQ4"/>
<evidence type="ECO:0000313" key="2">
    <source>
        <dbReference type="Proteomes" id="UP001178461"/>
    </source>
</evidence>
<dbReference type="PANTHER" id="PTHR33198:SF19">
    <property type="entry name" value="CCHC-TYPE DOMAIN-CONTAINING PROTEIN"/>
    <property type="match status" value="1"/>
</dbReference>